<dbReference type="EMBL" id="CAAALY010094750">
    <property type="protein sequence ID" value="VEL28388.1"/>
    <property type="molecule type" value="Genomic_DNA"/>
</dbReference>
<keyword evidence="2" id="KW-1185">Reference proteome</keyword>
<proteinExistence type="predicted"/>
<protein>
    <submittedName>
        <fullName evidence="1">Uncharacterized protein</fullName>
    </submittedName>
</protein>
<comment type="caution">
    <text evidence="1">The sequence shown here is derived from an EMBL/GenBank/DDBJ whole genome shotgun (WGS) entry which is preliminary data.</text>
</comment>
<organism evidence="1 2">
    <name type="scientific">Protopolystoma xenopodis</name>
    <dbReference type="NCBI Taxonomy" id="117903"/>
    <lineage>
        <taxon>Eukaryota</taxon>
        <taxon>Metazoa</taxon>
        <taxon>Spiralia</taxon>
        <taxon>Lophotrochozoa</taxon>
        <taxon>Platyhelminthes</taxon>
        <taxon>Monogenea</taxon>
        <taxon>Polyopisthocotylea</taxon>
        <taxon>Polystomatidea</taxon>
        <taxon>Polystomatidae</taxon>
        <taxon>Protopolystoma</taxon>
    </lineage>
</organism>
<reference evidence="1" key="1">
    <citation type="submission" date="2018-11" db="EMBL/GenBank/DDBJ databases">
        <authorList>
            <consortium name="Pathogen Informatics"/>
        </authorList>
    </citation>
    <scope>NUCLEOTIDE SEQUENCE</scope>
</reference>
<gene>
    <name evidence="1" type="ORF">PXEA_LOCUS21828</name>
</gene>
<accession>A0A448X590</accession>
<evidence type="ECO:0000313" key="1">
    <source>
        <dbReference type="EMBL" id="VEL28388.1"/>
    </source>
</evidence>
<sequence>MARDSNLFHLAPKANEASRYDQTRLLVTPAALPDWYDPHTPGLFPTPQASPAVHRVPHPTLAVRSFMLDGWMAEWLADWLTGWCYSVLKTIGRIRLLPCRTVTGWPALRQAAKMPIPLSPG</sequence>
<dbReference type="AlphaFoldDB" id="A0A448X590"/>
<name>A0A448X590_9PLAT</name>
<dbReference type="Proteomes" id="UP000784294">
    <property type="component" value="Unassembled WGS sequence"/>
</dbReference>
<evidence type="ECO:0000313" key="2">
    <source>
        <dbReference type="Proteomes" id="UP000784294"/>
    </source>
</evidence>